<feature type="domain" description="Reverse transcriptase RNase H-like" evidence="8">
    <location>
        <begin position="39"/>
        <end position="101"/>
    </location>
</feature>
<evidence type="ECO:0000256" key="3">
    <source>
        <dbReference type="ARBA" id="ARBA00022722"/>
    </source>
</evidence>
<evidence type="ECO:0000256" key="2">
    <source>
        <dbReference type="ARBA" id="ARBA00022695"/>
    </source>
</evidence>
<dbReference type="Pfam" id="PF17917">
    <property type="entry name" value="RT_RNaseH"/>
    <property type="match status" value="1"/>
</dbReference>
<dbReference type="InterPro" id="IPR002156">
    <property type="entry name" value="RNaseH_domain"/>
</dbReference>
<organism evidence="9 10">
    <name type="scientific">Mucuna pruriens</name>
    <name type="common">Velvet bean</name>
    <name type="synonym">Dolichos pruriens</name>
    <dbReference type="NCBI Taxonomy" id="157652"/>
    <lineage>
        <taxon>Eukaryota</taxon>
        <taxon>Viridiplantae</taxon>
        <taxon>Streptophyta</taxon>
        <taxon>Embryophyta</taxon>
        <taxon>Tracheophyta</taxon>
        <taxon>Spermatophyta</taxon>
        <taxon>Magnoliopsida</taxon>
        <taxon>eudicotyledons</taxon>
        <taxon>Gunneridae</taxon>
        <taxon>Pentapetalae</taxon>
        <taxon>rosids</taxon>
        <taxon>fabids</taxon>
        <taxon>Fabales</taxon>
        <taxon>Fabaceae</taxon>
        <taxon>Papilionoideae</taxon>
        <taxon>50 kb inversion clade</taxon>
        <taxon>NPAAA clade</taxon>
        <taxon>indigoferoid/millettioid clade</taxon>
        <taxon>Phaseoleae</taxon>
        <taxon>Mucuna</taxon>
    </lineage>
</organism>
<dbReference type="InterPro" id="IPR043502">
    <property type="entry name" value="DNA/RNA_pol_sf"/>
</dbReference>
<dbReference type="SUPFAM" id="SSF56672">
    <property type="entry name" value="DNA/RNA polymerases"/>
    <property type="match status" value="1"/>
</dbReference>
<evidence type="ECO:0000256" key="1">
    <source>
        <dbReference type="ARBA" id="ARBA00022679"/>
    </source>
</evidence>
<keyword evidence="4" id="KW-0255">Endonuclease</keyword>
<dbReference type="GO" id="GO:0004523">
    <property type="term" value="F:RNA-DNA hybrid ribonuclease activity"/>
    <property type="evidence" value="ECO:0007669"/>
    <property type="project" value="InterPro"/>
</dbReference>
<dbReference type="AlphaFoldDB" id="A0A371G5S1"/>
<evidence type="ECO:0000313" key="10">
    <source>
        <dbReference type="Proteomes" id="UP000257109"/>
    </source>
</evidence>
<evidence type="ECO:0000259" key="7">
    <source>
        <dbReference type="Pfam" id="PF13456"/>
    </source>
</evidence>
<dbReference type="SUPFAM" id="SSF53098">
    <property type="entry name" value="Ribonuclease H-like"/>
    <property type="match status" value="1"/>
</dbReference>
<dbReference type="InterPro" id="IPR041373">
    <property type="entry name" value="RT_RNaseH"/>
</dbReference>
<feature type="domain" description="RNase H type-1" evidence="7">
    <location>
        <begin position="159"/>
        <end position="243"/>
    </location>
</feature>
<dbReference type="Gene3D" id="3.30.420.10">
    <property type="entry name" value="Ribonuclease H-like superfamily/Ribonuclease H"/>
    <property type="match status" value="1"/>
</dbReference>
<dbReference type="InterPro" id="IPR036397">
    <property type="entry name" value="RNaseH_sf"/>
</dbReference>
<evidence type="ECO:0000313" key="9">
    <source>
        <dbReference type="EMBL" id="RDX85693.1"/>
    </source>
</evidence>
<evidence type="ECO:0000256" key="6">
    <source>
        <dbReference type="ARBA" id="ARBA00022918"/>
    </source>
</evidence>
<evidence type="ECO:0000256" key="4">
    <source>
        <dbReference type="ARBA" id="ARBA00022759"/>
    </source>
</evidence>
<name>A0A371G5S1_MUCPR</name>
<feature type="non-terminal residue" evidence="9">
    <location>
        <position position="1"/>
    </location>
</feature>
<dbReference type="Proteomes" id="UP000257109">
    <property type="component" value="Unassembled WGS sequence"/>
</dbReference>
<keyword evidence="1" id="KW-0808">Transferase</keyword>
<keyword evidence="2" id="KW-0548">Nucleotidyltransferase</keyword>
<accession>A0A371G5S1</accession>
<keyword evidence="5" id="KW-0378">Hydrolase</keyword>
<dbReference type="Pfam" id="PF13456">
    <property type="entry name" value="RVT_3"/>
    <property type="match status" value="1"/>
</dbReference>
<evidence type="ECO:0000259" key="8">
    <source>
        <dbReference type="Pfam" id="PF17917"/>
    </source>
</evidence>
<dbReference type="EMBL" id="QJKJ01006725">
    <property type="protein sequence ID" value="RDX85693.1"/>
    <property type="molecule type" value="Genomic_DNA"/>
</dbReference>
<protein>
    <submittedName>
        <fullName evidence="9">Uncharacterized protein</fullName>
    </submittedName>
</protein>
<dbReference type="GO" id="GO:0003676">
    <property type="term" value="F:nucleic acid binding"/>
    <property type="evidence" value="ECO:0007669"/>
    <property type="project" value="InterPro"/>
</dbReference>
<dbReference type="PANTHER" id="PTHR48475:SF2">
    <property type="entry name" value="RIBONUCLEASE H"/>
    <property type="match status" value="1"/>
</dbReference>
<dbReference type="GO" id="GO:0003964">
    <property type="term" value="F:RNA-directed DNA polymerase activity"/>
    <property type="evidence" value="ECO:0007669"/>
    <property type="project" value="UniProtKB-KW"/>
</dbReference>
<dbReference type="PANTHER" id="PTHR48475">
    <property type="entry name" value="RIBONUCLEASE H"/>
    <property type="match status" value="1"/>
</dbReference>
<comment type="caution">
    <text evidence="9">The sequence shown here is derived from an EMBL/GenBank/DDBJ whole genome shotgun (WGS) entry which is preliminary data.</text>
</comment>
<keyword evidence="6" id="KW-0695">RNA-directed DNA polymerase</keyword>
<keyword evidence="10" id="KW-1185">Reference proteome</keyword>
<proteinExistence type="predicted"/>
<dbReference type="InterPro" id="IPR012337">
    <property type="entry name" value="RNaseH-like_sf"/>
</dbReference>
<gene>
    <name evidence="9" type="ORF">CR513_33078</name>
</gene>
<evidence type="ECO:0000256" key="5">
    <source>
        <dbReference type="ARBA" id="ARBA00022801"/>
    </source>
</evidence>
<keyword evidence="3" id="KW-0540">Nuclease</keyword>
<reference evidence="9" key="1">
    <citation type="submission" date="2018-05" db="EMBL/GenBank/DDBJ databases">
        <title>Draft genome of Mucuna pruriens seed.</title>
        <authorList>
            <person name="Nnadi N.E."/>
            <person name="Vos R."/>
            <person name="Hasami M.H."/>
            <person name="Devisetty U.K."/>
            <person name="Aguiy J.C."/>
        </authorList>
    </citation>
    <scope>NUCLEOTIDE SEQUENCE [LARGE SCALE GENOMIC DNA]</scope>
    <source>
        <strain evidence="9">JCA_2017</strain>
    </source>
</reference>
<dbReference type="OrthoDB" id="2016287at2759"/>
<sequence>MMLPSPIILTWSVLGKPVFVYISVSNNAVSLVIIHEEERVELRYQKIEKVALVIVITTRKLRPYFQSHPIICRTDLPIRQILRKLDLAGRMIGWVVELSKFDIAFERRGHMKAWVLVDFINELIPNSHEGKTTGANREWTLSVDRVLQQKRKQSRGHPKGHSNNQTEYDDLLAGIRLTKELGVKVLAIKSDSQLVNGECQAKDLQLTRYLGAIKAQVETLEGFTLLHVPQEQNERADLLAKLASTQKGGLNRTDKILEDPQEARRIEREVTKYVLIAGQFYRQGFSFPLLRCWGKLKRSELLKRFMRERVEAILVEGP</sequence>